<name>A0A6L3V7X4_9BACI</name>
<dbReference type="Pfam" id="PF13454">
    <property type="entry name" value="NAD_binding_9"/>
    <property type="match status" value="1"/>
</dbReference>
<evidence type="ECO:0000313" key="3">
    <source>
        <dbReference type="Proteomes" id="UP000481030"/>
    </source>
</evidence>
<evidence type="ECO:0000259" key="1">
    <source>
        <dbReference type="Pfam" id="PF13454"/>
    </source>
</evidence>
<gene>
    <name evidence="2" type="ORF">F7731_15715</name>
</gene>
<dbReference type="Proteomes" id="UP000481030">
    <property type="component" value="Unassembled WGS sequence"/>
</dbReference>
<accession>A0A6L3V7X4</accession>
<reference evidence="2 3" key="1">
    <citation type="journal article" date="2016" name="Antonie Van Leeuwenhoek">
        <title>Bacillus depressus sp. nov., isolated from soil of a sunflower field.</title>
        <authorList>
            <person name="Wei X."/>
            <person name="Xin D."/>
            <person name="Xin Y."/>
            <person name="Zhang H."/>
            <person name="Wang T."/>
            <person name="Zhang J."/>
        </authorList>
    </citation>
    <scope>NUCLEOTIDE SEQUENCE [LARGE SCALE GENOMIC DNA]</scope>
    <source>
        <strain evidence="2 3">BZ1</strain>
    </source>
</reference>
<organism evidence="2 3">
    <name type="scientific">Cytobacillus depressus</name>
    <dbReference type="NCBI Taxonomy" id="1602942"/>
    <lineage>
        <taxon>Bacteria</taxon>
        <taxon>Bacillati</taxon>
        <taxon>Bacillota</taxon>
        <taxon>Bacilli</taxon>
        <taxon>Bacillales</taxon>
        <taxon>Bacillaceae</taxon>
        <taxon>Cytobacillus</taxon>
    </lineage>
</organism>
<dbReference type="EMBL" id="WBOS01000007">
    <property type="protein sequence ID" value="KAB2333304.1"/>
    <property type="molecule type" value="Genomic_DNA"/>
</dbReference>
<dbReference type="Gene3D" id="3.50.50.60">
    <property type="entry name" value="FAD/NAD(P)-binding domain"/>
    <property type="match status" value="1"/>
</dbReference>
<dbReference type="InterPro" id="IPR036188">
    <property type="entry name" value="FAD/NAD-bd_sf"/>
</dbReference>
<dbReference type="PANTHER" id="PTHR38663:SF1">
    <property type="entry name" value="L-ORNITHINE N(5)-MONOOXYGENASE"/>
    <property type="match status" value="1"/>
</dbReference>
<dbReference type="SUPFAM" id="SSF51905">
    <property type="entry name" value="FAD/NAD(P)-binding domain"/>
    <property type="match status" value="2"/>
</dbReference>
<comment type="caution">
    <text evidence="2">The sequence shown here is derived from an EMBL/GenBank/DDBJ whole genome shotgun (WGS) entry which is preliminary data.</text>
</comment>
<dbReference type="PANTHER" id="PTHR38663">
    <property type="match status" value="1"/>
</dbReference>
<proteinExistence type="predicted"/>
<dbReference type="AlphaFoldDB" id="A0A6L3V7X4"/>
<dbReference type="RefSeq" id="WP_151535728.1">
    <property type="nucleotide sequence ID" value="NZ_WBOS01000007.1"/>
</dbReference>
<dbReference type="OrthoDB" id="370110at2"/>
<protein>
    <submittedName>
        <fullName evidence="2">FAD-dependent oxidoreductase</fullName>
    </submittedName>
</protein>
<evidence type="ECO:0000313" key="2">
    <source>
        <dbReference type="EMBL" id="KAB2333304.1"/>
    </source>
</evidence>
<sequence>MYEWVIIGGGIQGVTLAVYLLKTGKEKVDTLAIIDRNHEPLANWKRNTKMISMPYLRSPSVHHLDVDPFSLQSFCKKGYYHKRTAFYGPYKRPSLEMFNDHCEHLVNDLSIKETWVQGDVQGALKTNEGWKVHLKNGREIQSKKLVLAIGIGEQLNIPDWAIDLDSQSLGRIYHIFDETMPEFDAMKTPITIVGGGITSIHLALRLSELYPSQVTLLKRHPFRIHDFDSDPGWLGPKRQNAYRNESSFVKRREDILNARHRGSIPHDLYIKLINRVKSESLAVIEGEVARCEVKNSDVQLFDYDGKIIAKTGTVLLATGYLSSLPGGEWIKPMIETMELPCAECGYPIVTKALQWGPDLYVTGALAELEMGPIARNISGARQAAERIVKYS</sequence>
<feature type="domain" description="FAD-dependent urate hydroxylase HpyO/Asp monooxygenase CreE-like FAD/NAD(P)-binding" evidence="1">
    <location>
        <begin position="5"/>
        <end position="151"/>
    </location>
</feature>
<dbReference type="InterPro" id="IPR038732">
    <property type="entry name" value="HpyO/CreE_NAD-binding"/>
</dbReference>
<dbReference type="PRINTS" id="PR00368">
    <property type="entry name" value="FADPNR"/>
</dbReference>
<keyword evidence="3" id="KW-1185">Reference proteome</keyword>